<evidence type="ECO:0000313" key="3">
    <source>
        <dbReference type="EMBL" id="EIJ35246.1"/>
    </source>
</evidence>
<dbReference type="Proteomes" id="UP000005317">
    <property type="component" value="Unassembled WGS sequence"/>
</dbReference>
<dbReference type="Pfam" id="PF02026">
    <property type="entry name" value="RyR"/>
    <property type="match status" value="1"/>
</dbReference>
<evidence type="ECO:0000313" key="4">
    <source>
        <dbReference type="Proteomes" id="UP000005317"/>
    </source>
</evidence>
<reference evidence="4" key="1">
    <citation type="journal article" date="2011" name="Stand. Genomic Sci.">
        <title>Genome sequence of the filamentous, gliding Thiothrix nivea neotype strain (JP2(T)).</title>
        <authorList>
            <person name="Lapidus A."/>
            <person name="Nolan M."/>
            <person name="Lucas S."/>
            <person name="Glavina Del Rio T."/>
            <person name="Tice H."/>
            <person name="Cheng J.F."/>
            <person name="Tapia R."/>
            <person name="Han C."/>
            <person name="Goodwin L."/>
            <person name="Pitluck S."/>
            <person name="Liolios K."/>
            <person name="Pagani I."/>
            <person name="Ivanova N."/>
            <person name="Huntemann M."/>
            <person name="Mavromatis K."/>
            <person name="Mikhailova N."/>
            <person name="Pati A."/>
            <person name="Chen A."/>
            <person name="Palaniappan K."/>
            <person name="Land M."/>
            <person name="Brambilla E.M."/>
            <person name="Rohde M."/>
            <person name="Abt B."/>
            <person name="Verbarg S."/>
            <person name="Goker M."/>
            <person name="Bristow J."/>
            <person name="Eisen J.A."/>
            <person name="Markowitz V."/>
            <person name="Hugenholtz P."/>
            <person name="Kyrpides N.C."/>
            <person name="Klenk H.P."/>
            <person name="Woyke T."/>
        </authorList>
    </citation>
    <scope>NUCLEOTIDE SEQUENCE [LARGE SCALE GENOMIC DNA]</scope>
    <source>
        <strain evidence="4">ATCC 35100 / DSM 5205 / JP2</strain>
    </source>
</reference>
<dbReference type="Gene3D" id="6.20.350.10">
    <property type="match status" value="1"/>
</dbReference>
<gene>
    <name evidence="3" type="ORF">Thini_2709</name>
</gene>
<keyword evidence="3" id="KW-0675">Receptor</keyword>
<protein>
    <submittedName>
        <fullName evidence="3">Ryanodine receptor Ryr</fullName>
    </submittedName>
</protein>
<dbReference type="SUPFAM" id="SSF51735">
    <property type="entry name" value="NAD(P)-binding Rossmann-fold domains"/>
    <property type="match status" value="1"/>
</dbReference>
<feature type="domain" description="Ryanodine receptor Ryr" evidence="1">
    <location>
        <begin position="415"/>
        <end position="477"/>
    </location>
</feature>
<evidence type="ECO:0000259" key="2">
    <source>
        <dbReference type="Pfam" id="PF02254"/>
    </source>
</evidence>
<name>A0A656HIC4_THINJ</name>
<dbReference type="RefSeq" id="WP_002709155.1">
    <property type="nucleotide sequence ID" value="NZ_JH651384.1"/>
</dbReference>
<dbReference type="AlphaFoldDB" id="A0A656HIC4"/>
<dbReference type="Pfam" id="PF02254">
    <property type="entry name" value="TrkA_N"/>
    <property type="match status" value="1"/>
</dbReference>
<sequence length="479" mass="53346">MNMDEHEYNALHGHIIVCSLNRQGRAFIANLRRQDPQQPIVALLREAETQHANFCEQQRVSLVSGDVRSASSLREAGLARAKAIIACSYSTATNLQTATAVRQILGERADNAGQLNLYLALSATALREGLESASFRQLLHPDSRLNPYVYSEETLLARWYFNQYPPHSWADRYGQQQVHLVLAGSSPLVEALVCQYAKISPYKAFAPPIFTLLGVDAEQQRQVLVARYPALANGLTGAEQVIAGLYAVECDEACQLPEGELEGAAPVTAVLCCSHDDDWNARCALRLRESLGGAAPFYVYEGHGSTDQVEDLDGLVPFGMPEQVFDLEQLAAVERNARAVHDAYRQQMQVADPQAAATAEGLQPWEQLPETYRAANRRAGDHMPVKLASIGYPLEAGKPLTPSDSIVLDEPPARRELLSRLEHRSWRYERLLNGWCYGAVRDNQQRLHPSIVLWEDLPESERQKDVEQMKNVLRVLQDA</sequence>
<evidence type="ECO:0000259" key="1">
    <source>
        <dbReference type="Pfam" id="PF02026"/>
    </source>
</evidence>
<dbReference type="EMBL" id="JH651384">
    <property type="protein sequence ID" value="EIJ35246.1"/>
    <property type="molecule type" value="Genomic_DNA"/>
</dbReference>
<dbReference type="InterPro" id="IPR003032">
    <property type="entry name" value="Ryanodine_rcpt"/>
</dbReference>
<dbReference type="InterPro" id="IPR036291">
    <property type="entry name" value="NAD(P)-bd_dom_sf"/>
</dbReference>
<feature type="domain" description="RCK N-terminal" evidence="2">
    <location>
        <begin position="15"/>
        <end position="107"/>
    </location>
</feature>
<organism evidence="3 4">
    <name type="scientific">Thiothrix nivea (strain ATCC 35100 / DSM 5205 / JP2)</name>
    <dbReference type="NCBI Taxonomy" id="870187"/>
    <lineage>
        <taxon>Bacteria</taxon>
        <taxon>Pseudomonadati</taxon>
        <taxon>Pseudomonadota</taxon>
        <taxon>Gammaproteobacteria</taxon>
        <taxon>Thiotrichales</taxon>
        <taxon>Thiotrichaceae</taxon>
        <taxon>Thiothrix</taxon>
    </lineage>
</organism>
<dbReference type="InterPro" id="IPR003148">
    <property type="entry name" value="RCK_N"/>
</dbReference>
<dbReference type="GO" id="GO:0006813">
    <property type="term" value="P:potassium ion transport"/>
    <property type="evidence" value="ECO:0007669"/>
    <property type="project" value="InterPro"/>
</dbReference>
<keyword evidence="4" id="KW-1185">Reference proteome</keyword>
<proteinExistence type="predicted"/>
<dbReference type="OrthoDB" id="4228364at2"/>
<accession>A0A656HIC4</accession>
<dbReference type="Gene3D" id="3.40.50.720">
    <property type="entry name" value="NAD(P)-binding Rossmann-like Domain"/>
    <property type="match status" value="1"/>
</dbReference>